<accession>A0ABS5KFJ0</accession>
<name>A0ABS5KFJ0_9BACT</name>
<evidence type="ECO:0000256" key="9">
    <source>
        <dbReference type="ARBA" id="ARBA00031636"/>
    </source>
</evidence>
<feature type="transmembrane region" description="Helical" evidence="10">
    <location>
        <begin position="287"/>
        <end position="307"/>
    </location>
</feature>
<feature type="transmembrane region" description="Helical" evidence="10">
    <location>
        <begin position="420"/>
        <end position="440"/>
    </location>
</feature>
<keyword evidence="12" id="KW-1185">Reference proteome</keyword>
<sequence length="484" mass="53104">MNKSVDLTKGPIFSQLVKLALPIIGTSLMQMAYNLTDMIWLGQLGSNAVASVGGAGFFIWLGMSILLVTRIGAEVGVSQALGRKEPETAARYARHSLFWALLLSLIIAAITLVFTPQLIGIFRLSKGVVEDGAISYLRIVSLGFVFTFMNPTFQGIYNGVGNSRLPFYYLLIGLGLNMLLDPLMIFGLGPIPALGVNGAAFATVIAQVVVFAVFCIRFVWKKEIIDPDFKRFRLNRAISLKIFKLGMPVAAESSLFACFALILARMITKWGDVPIAVQSVGAQIEAISWMTSSGFATALGTFTGQNFGANNWGRIKKGYYTTLGIGIFLGTIVTVAFFVWGKPIFSLFLREPEPLQMGITYLKILAVSQVFMIIEIITRGAFNGIGRTVPPSIVGIVFTGGRVPAAMVLSLEKYLGMLGIWWAISLSSIFKGVGLMAWYMRVLHRAEGKSYKRKKVQLSLLPTRQRQQIKIEEIDDISSNQINH</sequence>
<keyword evidence="5 10" id="KW-0812">Transmembrane</keyword>
<feature type="transmembrane region" description="Helical" evidence="10">
    <location>
        <begin position="165"/>
        <end position="186"/>
    </location>
</feature>
<dbReference type="PANTHER" id="PTHR43298:SF2">
    <property type="entry name" value="FMN_FAD EXPORTER YEEO-RELATED"/>
    <property type="match status" value="1"/>
</dbReference>
<comment type="subcellular location">
    <subcellularLocation>
        <location evidence="1">Cell membrane</location>
        <topology evidence="1">Multi-pass membrane protein</topology>
    </subcellularLocation>
</comment>
<organism evidence="11 12">
    <name type="scientific">Carboxylicivirga mesophila</name>
    <dbReference type="NCBI Taxonomy" id="1166478"/>
    <lineage>
        <taxon>Bacteria</taxon>
        <taxon>Pseudomonadati</taxon>
        <taxon>Bacteroidota</taxon>
        <taxon>Bacteroidia</taxon>
        <taxon>Marinilabiliales</taxon>
        <taxon>Marinilabiliaceae</taxon>
        <taxon>Carboxylicivirga</taxon>
    </lineage>
</organism>
<evidence type="ECO:0000256" key="6">
    <source>
        <dbReference type="ARBA" id="ARBA00022989"/>
    </source>
</evidence>
<evidence type="ECO:0000313" key="12">
    <source>
        <dbReference type="Proteomes" id="UP000721861"/>
    </source>
</evidence>
<evidence type="ECO:0000256" key="2">
    <source>
        <dbReference type="ARBA" id="ARBA00022448"/>
    </source>
</evidence>
<feature type="transmembrane region" description="Helical" evidence="10">
    <location>
        <begin position="360"/>
        <end position="377"/>
    </location>
</feature>
<proteinExistence type="predicted"/>
<gene>
    <name evidence="11" type="ORF">KEM09_20625</name>
</gene>
<feature type="transmembrane region" description="Helical" evidence="10">
    <location>
        <begin position="12"/>
        <end position="33"/>
    </location>
</feature>
<feature type="transmembrane region" description="Helical" evidence="10">
    <location>
        <begin position="97"/>
        <end position="122"/>
    </location>
</feature>
<dbReference type="Proteomes" id="UP000721861">
    <property type="component" value="Unassembled WGS sequence"/>
</dbReference>
<keyword evidence="6 10" id="KW-1133">Transmembrane helix</keyword>
<keyword evidence="2" id="KW-0813">Transport</keyword>
<keyword evidence="3" id="KW-0050">Antiport</keyword>
<evidence type="ECO:0000256" key="8">
    <source>
        <dbReference type="ARBA" id="ARBA00023136"/>
    </source>
</evidence>
<evidence type="ECO:0000313" key="11">
    <source>
        <dbReference type="EMBL" id="MBS2213825.1"/>
    </source>
</evidence>
<evidence type="ECO:0000256" key="3">
    <source>
        <dbReference type="ARBA" id="ARBA00022449"/>
    </source>
</evidence>
<feature type="transmembrane region" description="Helical" evidence="10">
    <location>
        <begin position="319"/>
        <end position="340"/>
    </location>
</feature>
<keyword evidence="8 10" id="KW-0472">Membrane</keyword>
<keyword evidence="7" id="KW-0406">Ion transport</keyword>
<feature type="transmembrane region" description="Helical" evidence="10">
    <location>
        <begin position="198"/>
        <end position="220"/>
    </location>
</feature>
<evidence type="ECO:0000256" key="5">
    <source>
        <dbReference type="ARBA" id="ARBA00022692"/>
    </source>
</evidence>
<protein>
    <recommendedName>
        <fullName evidence="9">Multidrug-efflux transporter</fullName>
    </recommendedName>
</protein>
<dbReference type="Pfam" id="PF01554">
    <property type="entry name" value="MatE"/>
    <property type="match status" value="2"/>
</dbReference>
<evidence type="ECO:0000256" key="4">
    <source>
        <dbReference type="ARBA" id="ARBA00022475"/>
    </source>
</evidence>
<reference evidence="11 12" key="1">
    <citation type="journal article" date="2014" name="Int. J. Syst. Evol. Microbiol.">
        <title>Carboxylicivirga gen. nov. in the family Marinilabiliaceae with two novel species, Carboxylicivirga mesophila sp. nov. and Carboxylicivirga taeanensis sp. nov., and reclassification of Cytophaga fermentans as Saccharicrinis fermentans gen. nov., comb. nov.</title>
        <authorList>
            <person name="Yang S.H."/>
            <person name="Seo H.S."/>
            <person name="Woo J.H."/>
            <person name="Oh H.M."/>
            <person name="Jang H."/>
            <person name="Lee J.H."/>
            <person name="Kim S.J."/>
            <person name="Kwon K.K."/>
        </authorList>
    </citation>
    <scope>NUCLEOTIDE SEQUENCE [LARGE SCALE GENOMIC DNA]</scope>
    <source>
        <strain evidence="11 12">JCM 18290</strain>
    </source>
</reference>
<evidence type="ECO:0000256" key="10">
    <source>
        <dbReference type="SAM" id="Phobius"/>
    </source>
</evidence>
<evidence type="ECO:0000256" key="1">
    <source>
        <dbReference type="ARBA" id="ARBA00004651"/>
    </source>
</evidence>
<evidence type="ECO:0000256" key="7">
    <source>
        <dbReference type="ARBA" id="ARBA00023065"/>
    </source>
</evidence>
<dbReference type="InterPro" id="IPR002528">
    <property type="entry name" value="MATE_fam"/>
</dbReference>
<comment type="caution">
    <text evidence="11">The sequence shown here is derived from an EMBL/GenBank/DDBJ whole genome shotgun (WGS) entry which is preliminary data.</text>
</comment>
<feature type="transmembrane region" description="Helical" evidence="10">
    <location>
        <begin position="241"/>
        <end position="267"/>
    </location>
</feature>
<feature type="transmembrane region" description="Helical" evidence="10">
    <location>
        <begin position="134"/>
        <end position="153"/>
    </location>
</feature>
<dbReference type="InterPro" id="IPR050222">
    <property type="entry name" value="MATE_MdtK"/>
</dbReference>
<dbReference type="EMBL" id="JAGUCN010000036">
    <property type="protein sequence ID" value="MBS2213825.1"/>
    <property type="molecule type" value="Genomic_DNA"/>
</dbReference>
<dbReference type="PIRSF" id="PIRSF006603">
    <property type="entry name" value="DinF"/>
    <property type="match status" value="1"/>
</dbReference>
<dbReference type="NCBIfam" id="TIGR00797">
    <property type="entry name" value="matE"/>
    <property type="match status" value="1"/>
</dbReference>
<dbReference type="RefSeq" id="WP_212231538.1">
    <property type="nucleotide sequence ID" value="NZ_JAGUCN010000036.1"/>
</dbReference>
<dbReference type="CDD" id="cd13140">
    <property type="entry name" value="MATE_like_1"/>
    <property type="match status" value="1"/>
</dbReference>
<dbReference type="InterPro" id="IPR048279">
    <property type="entry name" value="MdtK-like"/>
</dbReference>
<keyword evidence="4" id="KW-1003">Cell membrane</keyword>
<dbReference type="PANTHER" id="PTHR43298">
    <property type="entry name" value="MULTIDRUG RESISTANCE PROTEIN NORM-RELATED"/>
    <property type="match status" value="1"/>
</dbReference>
<feature type="transmembrane region" description="Helical" evidence="10">
    <location>
        <begin position="389"/>
        <end position="408"/>
    </location>
</feature>